<evidence type="ECO:0000256" key="2">
    <source>
        <dbReference type="ARBA" id="ARBA00022475"/>
    </source>
</evidence>
<keyword evidence="5 6" id="KW-0472">Membrane</keyword>
<evidence type="ECO:0000256" key="3">
    <source>
        <dbReference type="ARBA" id="ARBA00022692"/>
    </source>
</evidence>
<comment type="caution">
    <text evidence="7">The sequence shown here is derived from an EMBL/GenBank/DDBJ whole genome shotgun (WGS) entry which is preliminary data.</text>
</comment>
<dbReference type="Pfam" id="PF06081">
    <property type="entry name" value="ArAE_1"/>
    <property type="match status" value="1"/>
</dbReference>
<accession>A0A921G254</accession>
<sequence length="360" mass="41547">MILGARIFKTGIAIVFALFLAEALQLPHPLFAGIAAIFAIQPSIYRSYLTIIEQIQGNVIGAVVAVLFVLLFGNQLVFIGLAAVIIILIMIKLGLEKSISMALVVMIAIMEIKGDDFLSFALLRFLTMIVGILAAFVVNLLFMPPKYETKLFESIHQAQDEIIRWTRLAGRQASEHIATKKSLNKLKERLVQVDQLYTLFKEERSYFKKNTRNKARKLVVYRQMVATSRSSYDVLRKLHQFENELIDLPEQFRMMVQERLDALLTYHEQLHLKFVGKLKSDAASTSPNEEYIQRHEVMEIFAKEIALTKEEEEFSAYHLLHILSSIFNYEEQLEHFDKLIVLFQKYHNNKVNSKLTDEIY</sequence>
<protein>
    <submittedName>
        <fullName evidence="7">Aromatic acid exporter family protein</fullName>
    </submittedName>
</protein>
<comment type="subcellular location">
    <subcellularLocation>
        <location evidence="1">Cell membrane</location>
        <topology evidence="1">Multi-pass membrane protein</topology>
    </subcellularLocation>
</comment>
<evidence type="ECO:0000313" key="7">
    <source>
        <dbReference type="EMBL" id="HJF34113.1"/>
    </source>
</evidence>
<evidence type="ECO:0000256" key="1">
    <source>
        <dbReference type="ARBA" id="ARBA00004651"/>
    </source>
</evidence>
<gene>
    <name evidence="7" type="ORF">K8V56_20310</name>
</gene>
<dbReference type="EMBL" id="DYWT01000304">
    <property type="protein sequence ID" value="HJF34113.1"/>
    <property type="molecule type" value="Genomic_DNA"/>
</dbReference>
<reference evidence="7" key="2">
    <citation type="submission" date="2021-09" db="EMBL/GenBank/DDBJ databases">
        <authorList>
            <person name="Gilroy R."/>
        </authorList>
    </citation>
    <scope>NUCLEOTIDE SEQUENCE</scope>
    <source>
        <strain evidence="7">CHK171-7178</strain>
    </source>
</reference>
<proteinExistence type="predicted"/>
<evidence type="ECO:0000256" key="6">
    <source>
        <dbReference type="SAM" id="Phobius"/>
    </source>
</evidence>
<feature type="transmembrane region" description="Helical" evidence="6">
    <location>
        <begin position="120"/>
        <end position="142"/>
    </location>
</feature>
<keyword evidence="2" id="KW-1003">Cell membrane</keyword>
<name>A0A921G254_SPOPS</name>
<dbReference type="Proteomes" id="UP000698173">
    <property type="component" value="Unassembled WGS sequence"/>
</dbReference>
<reference evidence="7" key="1">
    <citation type="journal article" date="2021" name="PeerJ">
        <title>Extensive microbial diversity within the chicken gut microbiome revealed by metagenomics and culture.</title>
        <authorList>
            <person name="Gilroy R."/>
            <person name="Ravi A."/>
            <person name="Getino M."/>
            <person name="Pursley I."/>
            <person name="Horton D.L."/>
            <person name="Alikhan N.F."/>
            <person name="Baker D."/>
            <person name="Gharbi K."/>
            <person name="Hall N."/>
            <person name="Watson M."/>
            <person name="Adriaenssens E.M."/>
            <person name="Foster-Nyarko E."/>
            <person name="Jarju S."/>
            <person name="Secka A."/>
            <person name="Antonio M."/>
            <person name="Oren A."/>
            <person name="Chaudhuri R.R."/>
            <person name="La Ragione R."/>
            <person name="Hildebrand F."/>
            <person name="Pallen M.J."/>
        </authorList>
    </citation>
    <scope>NUCLEOTIDE SEQUENCE</scope>
    <source>
        <strain evidence="7">CHK171-7178</strain>
    </source>
</reference>
<dbReference type="InterPro" id="IPR010343">
    <property type="entry name" value="ArAE_1"/>
</dbReference>
<keyword evidence="4 6" id="KW-1133">Transmembrane helix</keyword>
<feature type="transmembrane region" description="Helical" evidence="6">
    <location>
        <begin position="63"/>
        <end position="91"/>
    </location>
</feature>
<evidence type="ECO:0000256" key="4">
    <source>
        <dbReference type="ARBA" id="ARBA00022989"/>
    </source>
</evidence>
<dbReference type="PANTHER" id="PTHR30509">
    <property type="entry name" value="P-HYDROXYBENZOIC ACID EFFLUX PUMP SUBUNIT-RELATED"/>
    <property type="match status" value="1"/>
</dbReference>
<dbReference type="AlphaFoldDB" id="A0A921G254"/>
<evidence type="ECO:0000256" key="5">
    <source>
        <dbReference type="ARBA" id="ARBA00023136"/>
    </source>
</evidence>
<organism evidence="7 8">
    <name type="scientific">Sporosarcina psychrophila</name>
    <name type="common">Bacillus psychrophilus</name>
    <dbReference type="NCBI Taxonomy" id="1476"/>
    <lineage>
        <taxon>Bacteria</taxon>
        <taxon>Bacillati</taxon>
        <taxon>Bacillota</taxon>
        <taxon>Bacilli</taxon>
        <taxon>Bacillales</taxon>
        <taxon>Caryophanaceae</taxon>
        <taxon>Sporosarcina</taxon>
    </lineage>
</organism>
<keyword evidence="3 6" id="KW-0812">Transmembrane</keyword>
<evidence type="ECO:0000313" key="8">
    <source>
        <dbReference type="Proteomes" id="UP000698173"/>
    </source>
</evidence>
<dbReference type="GO" id="GO:0005886">
    <property type="term" value="C:plasma membrane"/>
    <property type="evidence" value="ECO:0007669"/>
    <property type="project" value="UniProtKB-SubCell"/>
</dbReference>
<dbReference type="PANTHER" id="PTHR30509:SF27">
    <property type="entry name" value="UPF0421 PROTEIN YGAE"/>
    <property type="match status" value="1"/>
</dbReference>